<dbReference type="NCBIfam" id="NF009466">
    <property type="entry name" value="PRK12826.1-2"/>
    <property type="match status" value="1"/>
</dbReference>
<dbReference type="AlphaFoldDB" id="A0A830GPN5"/>
<dbReference type="FunFam" id="3.40.50.720:FF:000084">
    <property type="entry name" value="Short-chain dehydrogenase reductase"/>
    <property type="match status" value="1"/>
</dbReference>
<dbReference type="SMART" id="SM00822">
    <property type="entry name" value="PKS_KR"/>
    <property type="match status" value="1"/>
</dbReference>
<dbReference type="InterPro" id="IPR002347">
    <property type="entry name" value="SDR_fam"/>
</dbReference>
<dbReference type="PROSITE" id="PS00061">
    <property type="entry name" value="ADH_SHORT"/>
    <property type="match status" value="1"/>
</dbReference>
<protein>
    <submittedName>
        <fullName evidence="3">Beta-ketoacyl-ACP reductase</fullName>
    </submittedName>
</protein>
<dbReference type="InterPro" id="IPR057326">
    <property type="entry name" value="KR_dom"/>
</dbReference>
<dbReference type="GO" id="GO:0030497">
    <property type="term" value="P:fatty acid elongation"/>
    <property type="evidence" value="ECO:0007669"/>
    <property type="project" value="TreeGrafter"/>
</dbReference>
<evidence type="ECO:0000313" key="4">
    <source>
        <dbReference type="Proteomes" id="UP000605784"/>
    </source>
</evidence>
<dbReference type="Pfam" id="PF13561">
    <property type="entry name" value="adh_short_C2"/>
    <property type="match status" value="1"/>
</dbReference>
<evidence type="ECO:0000313" key="3">
    <source>
        <dbReference type="EMBL" id="GGN95061.1"/>
    </source>
</evidence>
<gene>
    <name evidence="3" type="primary">fabG</name>
    <name evidence="3" type="ORF">GCM10009030_22080</name>
</gene>
<dbReference type="GO" id="GO:0016616">
    <property type="term" value="F:oxidoreductase activity, acting on the CH-OH group of donors, NAD or NADP as acceptor"/>
    <property type="evidence" value="ECO:0007669"/>
    <property type="project" value="UniProtKB-ARBA"/>
</dbReference>
<organism evidence="3 4">
    <name type="scientific">Haloarcula pellucida</name>
    <dbReference type="NCBI Taxonomy" id="1427151"/>
    <lineage>
        <taxon>Archaea</taxon>
        <taxon>Methanobacteriati</taxon>
        <taxon>Methanobacteriota</taxon>
        <taxon>Stenosarchaea group</taxon>
        <taxon>Halobacteria</taxon>
        <taxon>Halobacteriales</taxon>
        <taxon>Haloarculaceae</taxon>
        <taxon>Haloarcula</taxon>
    </lineage>
</organism>
<dbReference type="InterPro" id="IPR020904">
    <property type="entry name" value="Sc_DH/Rdtase_CS"/>
</dbReference>
<dbReference type="SUPFAM" id="SSF51735">
    <property type="entry name" value="NAD(P)-binding Rossmann-fold domains"/>
    <property type="match status" value="1"/>
</dbReference>
<dbReference type="Gene3D" id="3.40.50.720">
    <property type="entry name" value="NAD(P)-binding Rossmann-like Domain"/>
    <property type="match status" value="1"/>
</dbReference>
<feature type="domain" description="Ketoreductase" evidence="2">
    <location>
        <begin position="7"/>
        <end position="188"/>
    </location>
</feature>
<name>A0A830GPN5_9EURY</name>
<dbReference type="PRINTS" id="PR00081">
    <property type="entry name" value="GDHRDH"/>
</dbReference>
<dbReference type="PRINTS" id="PR00080">
    <property type="entry name" value="SDRFAMILY"/>
</dbReference>
<evidence type="ECO:0000256" key="1">
    <source>
        <dbReference type="ARBA" id="ARBA00006484"/>
    </source>
</evidence>
<comment type="caution">
    <text evidence="3">The sequence shown here is derived from an EMBL/GenBank/DDBJ whole genome shotgun (WGS) entry which is preliminary data.</text>
</comment>
<proteinExistence type="inferred from homology"/>
<dbReference type="EMBL" id="BMOU01000003">
    <property type="protein sequence ID" value="GGN95061.1"/>
    <property type="molecule type" value="Genomic_DNA"/>
</dbReference>
<accession>A0A830GPN5</accession>
<dbReference type="PANTHER" id="PTHR42760:SF135">
    <property type="entry name" value="BLL7886 PROTEIN"/>
    <property type="match status" value="1"/>
</dbReference>
<keyword evidence="4" id="KW-1185">Reference proteome</keyword>
<reference evidence="3" key="2">
    <citation type="submission" date="2020-09" db="EMBL/GenBank/DDBJ databases">
        <authorList>
            <person name="Sun Q."/>
            <person name="Ohkuma M."/>
        </authorList>
    </citation>
    <scope>NUCLEOTIDE SEQUENCE</scope>
    <source>
        <strain evidence="3">JCM 17820</strain>
    </source>
</reference>
<comment type="similarity">
    <text evidence="1">Belongs to the short-chain dehydrogenases/reductases (SDR) family.</text>
</comment>
<sequence length="251" mass="26426">MTSMADEVVVVTGGTRGIGRATAEAFADRQATVVATYHSDETAAAETRAALAERADHDDVGTRQFDVGDHEAVTDAIADVADEYGQPTVLVNNAGIMSNGLLVRMDPEQWEQVLRTNVTGTFNCTRAVARRMLRGDGGRIVNVASVAAQQGWAGQSNYAASKAAIVGFTRSIASELGGKSIRVNAVAPGYTRTDMYEEELSDATAEVVATETATGEPASPEDVAEAILFLASERSSYVHGEVLRVDDGLVG</sequence>
<reference evidence="3" key="1">
    <citation type="journal article" date="2014" name="Int. J. Syst. Evol. Microbiol.">
        <title>Complete genome sequence of Corynebacterium casei LMG S-19264T (=DSM 44701T), isolated from a smear-ripened cheese.</title>
        <authorList>
            <consortium name="US DOE Joint Genome Institute (JGI-PGF)"/>
            <person name="Walter F."/>
            <person name="Albersmeier A."/>
            <person name="Kalinowski J."/>
            <person name="Ruckert C."/>
        </authorList>
    </citation>
    <scope>NUCLEOTIDE SEQUENCE</scope>
    <source>
        <strain evidence="3">JCM 17820</strain>
    </source>
</reference>
<evidence type="ECO:0000259" key="2">
    <source>
        <dbReference type="SMART" id="SM00822"/>
    </source>
</evidence>
<dbReference type="Proteomes" id="UP000605784">
    <property type="component" value="Unassembled WGS sequence"/>
</dbReference>
<dbReference type="PANTHER" id="PTHR42760">
    <property type="entry name" value="SHORT-CHAIN DEHYDROGENASES/REDUCTASES FAMILY MEMBER"/>
    <property type="match status" value="1"/>
</dbReference>
<dbReference type="InterPro" id="IPR036291">
    <property type="entry name" value="NAD(P)-bd_dom_sf"/>
</dbReference>